<dbReference type="HOGENOM" id="CLU_072162_0_0_1"/>
<dbReference type="SUPFAM" id="SSF56801">
    <property type="entry name" value="Acetyl-CoA synthetase-like"/>
    <property type="match status" value="2"/>
</dbReference>
<keyword evidence="2" id="KW-0436">Ligase</keyword>
<dbReference type="InParanoid" id="K1PKS6"/>
<gene>
    <name evidence="2" type="ORF">CGI_10002497</name>
</gene>
<dbReference type="GO" id="GO:0016874">
    <property type="term" value="F:ligase activity"/>
    <property type="evidence" value="ECO:0007669"/>
    <property type="project" value="UniProtKB-KW"/>
</dbReference>
<dbReference type="InterPro" id="IPR045851">
    <property type="entry name" value="AMP-bd_C_sf"/>
</dbReference>
<feature type="domain" description="AMP-dependent synthetase/ligase" evidence="1">
    <location>
        <begin position="73"/>
        <end position="141"/>
    </location>
</feature>
<dbReference type="EMBL" id="JH817996">
    <property type="protein sequence ID" value="EKC22313.1"/>
    <property type="molecule type" value="Genomic_DNA"/>
</dbReference>
<dbReference type="Gene3D" id="3.40.50.12780">
    <property type="entry name" value="N-terminal domain of ligase-like"/>
    <property type="match status" value="1"/>
</dbReference>
<reference evidence="2" key="1">
    <citation type="journal article" date="2012" name="Nature">
        <title>The oyster genome reveals stress adaptation and complexity of shell formation.</title>
        <authorList>
            <person name="Zhang G."/>
            <person name="Fang X."/>
            <person name="Guo X."/>
            <person name="Li L."/>
            <person name="Luo R."/>
            <person name="Xu F."/>
            <person name="Yang P."/>
            <person name="Zhang L."/>
            <person name="Wang X."/>
            <person name="Qi H."/>
            <person name="Xiong Z."/>
            <person name="Que H."/>
            <person name="Xie Y."/>
            <person name="Holland P.W."/>
            <person name="Paps J."/>
            <person name="Zhu Y."/>
            <person name="Wu F."/>
            <person name="Chen Y."/>
            <person name="Wang J."/>
            <person name="Peng C."/>
            <person name="Meng J."/>
            <person name="Yang L."/>
            <person name="Liu J."/>
            <person name="Wen B."/>
            <person name="Zhang N."/>
            <person name="Huang Z."/>
            <person name="Zhu Q."/>
            <person name="Feng Y."/>
            <person name="Mount A."/>
            <person name="Hedgecock D."/>
            <person name="Xu Z."/>
            <person name="Liu Y."/>
            <person name="Domazet-Loso T."/>
            <person name="Du Y."/>
            <person name="Sun X."/>
            <person name="Zhang S."/>
            <person name="Liu B."/>
            <person name="Cheng P."/>
            <person name="Jiang X."/>
            <person name="Li J."/>
            <person name="Fan D."/>
            <person name="Wang W."/>
            <person name="Fu W."/>
            <person name="Wang T."/>
            <person name="Wang B."/>
            <person name="Zhang J."/>
            <person name="Peng Z."/>
            <person name="Li Y."/>
            <person name="Li N."/>
            <person name="Wang J."/>
            <person name="Chen M."/>
            <person name="He Y."/>
            <person name="Tan F."/>
            <person name="Song X."/>
            <person name="Zheng Q."/>
            <person name="Huang R."/>
            <person name="Yang H."/>
            <person name="Du X."/>
            <person name="Chen L."/>
            <person name="Yang M."/>
            <person name="Gaffney P.M."/>
            <person name="Wang S."/>
            <person name="Luo L."/>
            <person name="She Z."/>
            <person name="Ming Y."/>
            <person name="Huang W."/>
            <person name="Zhang S."/>
            <person name="Huang B."/>
            <person name="Zhang Y."/>
            <person name="Qu T."/>
            <person name="Ni P."/>
            <person name="Miao G."/>
            <person name="Wang J."/>
            <person name="Wang Q."/>
            <person name="Steinberg C.E."/>
            <person name="Wang H."/>
            <person name="Li N."/>
            <person name="Qian L."/>
            <person name="Zhang G."/>
            <person name="Li Y."/>
            <person name="Yang H."/>
            <person name="Liu X."/>
            <person name="Wang J."/>
            <person name="Yin Y."/>
            <person name="Wang J."/>
        </authorList>
    </citation>
    <scope>NUCLEOTIDE SEQUENCE [LARGE SCALE GENOMIC DNA]</scope>
    <source>
        <strain evidence="2">05x7-T-G4-1.051#20</strain>
    </source>
</reference>
<evidence type="ECO:0000259" key="1">
    <source>
        <dbReference type="Pfam" id="PF00501"/>
    </source>
</evidence>
<proteinExistence type="predicted"/>
<dbReference type="AlphaFoldDB" id="K1PKS6"/>
<dbReference type="PANTHER" id="PTHR42814">
    <property type="entry name" value="AMP-BINDING DOMAIN-CONTAINING PROTEIN"/>
    <property type="match status" value="1"/>
</dbReference>
<dbReference type="Gene3D" id="3.30.300.30">
    <property type="match status" value="1"/>
</dbReference>
<dbReference type="PANTHER" id="PTHR42814:SF3">
    <property type="entry name" value="BETA-N-ACETYLHEXOSAMINIDASE"/>
    <property type="match status" value="1"/>
</dbReference>
<sequence length="302" mass="34256">MGVEKGDIIGLKGRNVPEWLIADLGVQMAGGCSLNLPYQQKEEIMVDLLHEIGTVVYSSILESIGKVCEEYQVDYGSTELGYIAMGLFTAEDASKKKHEVLSCLPVSGIEIKITDEDGFVQPIGQRGKIWVRSIMNFSGYLNHEISIRDIFMKNGWFCQEDGGFLTEDNALIVEGRSQEVVQILGRKIYPAEIENVIKAKSNVIDAIVMPIKDMDTGDLVPTAAIMYRPQCEDSMESMQDYLRNEFKITAENQLLEYMYIPHFIISLKEFPLLENGKPNRNDIRQTILRNIDCKKYDLSFKY</sequence>
<protein>
    <submittedName>
        <fullName evidence="2">4-coumarate--CoA ligase-like 7</fullName>
    </submittedName>
</protein>
<dbReference type="InterPro" id="IPR000873">
    <property type="entry name" value="AMP-dep_synth/lig_dom"/>
</dbReference>
<accession>K1PKS6</accession>
<dbReference type="Pfam" id="PF00501">
    <property type="entry name" value="AMP-binding"/>
    <property type="match status" value="1"/>
</dbReference>
<evidence type="ECO:0000313" key="2">
    <source>
        <dbReference type="EMBL" id="EKC22313.1"/>
    </source>
</evidence>
<organism evidence="2">
    <name type="scientific">Magallana gigas</name>
    <name type="common">Pacific oyster</name>
    <name type="synonym">Crassostrea gigas</name>
    <dbReference type="NCBI Taxonomy" id="29159"/>
    <lineage>
        <taxon>Eukaryota</taxon>
        <taxon>Metazoa</taxon>
        <taxon>Spiralia</taxon>
        <taxon>Lophotrochozoa</taxon>
        <taxon>Mollusca</taxon>
        <taxon>Bivalvia</taxon>
        <taxon>Autobranchia</taxon>
        <taxon>Pteriomorphia</taxon>
        <taxon>Ostreida</taxon>
        <taxon>Ostreoidea</taxon>
        <taxon>Ostreidae</taxon>
        <taxon>Magallana</taxon>
    </lineage>
</organism>
<dbReference type="InterPro" id="IPR042099">
    <property type="entry name" value="ANL_N_sf"/>
</dbReference>
<name>K1PKS6_MAGGI</name>